<evidence type="ECO:0000313" key="2">
    <source>
        <dbReference type="Proteomes" id="UP000588158"/>
    </source>
</evidence>
<dbReference type="Proteomes" id="UP000588158">
    <property type="component" value="Unassembled WGS sequence"/>
</dbReference>
<dbReference type="InterPro" id="IPR014710">
    <property type="entry name" value="RmlC-like_jellyroll"/>
</dbReference>
<dbReference type="Gene3D" id="2.60.120.10">
    <property type="entry name" value="Jelly Rolls"/>
    <property type="match status" value="1"/>
</dbReference>
<reference evidence="1 2" key="1">
    <citation type="submission" date="2020-08" db="EMBL/GenBank/DDBJ databases">
        <title>Sequencing the genomes of 1000 actinobacteria strains.</title>
        <authorList>
            <person name="Klenk H.-P."/>
        </authorList>
    </citation>
    <scope>NUCLEOTIDE SEQUENCE [LARGE SCALE GENOMIC DNA]</scope>
    <source>
        <strain evidence="1 2">DSM 28796</strain>
    </source>
</reference>
<dbReference type="AlphaFoldDB" id="A0A841AGY1"/>
<sequence length="60" mass="6171">MVLSGTLVLQLGAQRHHIAGDQCAEFDTLVPHAFGAEGGPADVLLIVDRAAGRGHHDDGG</sequence>
<gene>
    <name evidence="1" type="ORF">HNR70_002398</name>
</gene>
<accession>A0A841AGY1</accession>
<dbReference type="SUPFAM" id="SSF51182">
    <property type="entry name" value="RmlC-like cupins"/>
    <property type="match status" value="1"/>
</dbReference>
<dbReference type="InterPro" id="IPR011051">
    <property type="entry name" value="RmlC_Cupin_sf"/>
</dbReference>
<protein>
    <recommendedName>
        <fullName evidence="3">Cupin 2 conserved barrel domain-containing protein</fullName>
    </recommendedName>
</protein>
<keyword evidence="2" id="KW-1185">Reference proteome</keyword>
<evidence type="ECO:0008006" key="3">
    <source>
        <dbReference type="Google" id="ProtNLM"/>
    </source>
</evidence>
<proteinExistence type="predicted"/>
<evidence type="ECO:0000313" key="1">
    <source>
        <dbReference type="EMBL" id="MBB5832585.1"/>
    </source>
</evidence>
<comment type="caution">
    <text evidence="1">The sequence shown here is derived from an EMBL/GenBank/DDBJ whole genome shotgun (WGS) entry which is preliminary data.</text>
</comment>
<organism evidence="1 2">
    <name type="scientific">Brachybacterium aquaticum</name>
    <dbReference type="NCBI Taxonomy" id="1432564"/>
    <lineage>
        <taxon>Bacteria</taxon>
        <taxon>Bacillati</taxon>
        <taxon>Actinomycetota</taxon>
        <taxon>Actinomycetes</taxon>
        <taxon>Micrococcales</taxon>
        <taxon>Dermabacteraceae</taxon>
        <taxon>Brachybacterium</taxon>
    </lineage>
</organism>
<name>A0A841AGY1_9MICO</name>
<dbReference type="RefSeq" id="WP_246375869.1">
    <property type="nucleotide sequence ID" value="NZ_JACHLZ010000001.1"/>
</dbReference>
<dbReference type="EMBL" id="JACHLZ010000001">
    <property type="protein sequence ID" value="MBB5832585.1"/>
    <property type="molecule type" value="Genomic_DNA"/>
</dbReference>